<comment type="caution">
    <text evidence="4">The sequence shown here is derived from an EMBL/GenBank/DDBJ whole genome shotgun (WGS) entry which is preliminary data.</text>
</comment>
<protein>
    <submittedName>
        <fullName evidence="4">Sugar O-acetyltransferase</fullName>
        <ecNumber evidence="4">2.3.1.-</ecNumber>
    </submittedName>
</protein>
<evidence type="ECO:0000313" key="4">
    <source>
        <dbReference type="EMBL" id="MFC6295838.1"/>
    </source>
</evidence>
<evidence type="ECO:0000256" key="3">
    <source>
        <dbReference type="ARBA" id="ARBA00022737"/>
    </source>
</evidence>
<keyword evidence="4" id="KW-0012">Acyltransferase</keyword>
<dbReference type="InterPro" id="IPR011004">
    <property type="entry name" value="Trimer_LpxA-like_sf"/>
</dbReference>
<dbReference type="SUPFAM" id="SSF51161">
    <property type="entry name" value="Trimeric LpxA-like enzymes"/>
    <property type="match status" value="1"/>
</dbReference>
<dbReference type="EMBL" id="JBHSSB010000031">
    <property type="protein sequence ID" value="MFC6295838.1"/>
    <property type="molecule type" value="Genomic_DNA"/>
</dbReference>
<comment type="similarity">
    <text evidence="1">Belongs to the transferase hexapeptide repeat family.</text>
</comment>
<dbReference type="GO" id="GO:0016746">
    <property type="term" value="F:acyltransferase activity"/>
    <property type="evidence" value="ECO:0007669"/>
    <property type="project" value="UniProtKB-KW"/>
</dbReference>
<sequence>MKAKESRENVMLTKVQATLEGILNGETVNVETPTWAIIEQTVSKNKRLLAQYNQLTATDDGQRKLLNQVFARPLPASSTVSAPFHSDFGRHIFIGERVFINQDCMFTDMGGIYLADDVLIGPKVSLITVNHLEDPRYRRQVQPQAIHIEQGAWVGAGAIILPGITIGAHAIVGAGAIVTKDVPAEMVVVGNPARQIRKIKLEEN</sequence>
<dbReference type="EC" id="2.3.1.-" evidence="4"/>
<evidence type="ECO:0000313" key="5">
    <source>
        <dbReference type="Proteomes" id="UP001596227"/>
    </source>
</evidence>
<dbReference type="PANTHER" id="PTHR23416">
    <property type="entry name" value="SIALIC ACID SYNTHASE-RELATED"/>
    <property type="match status" value="1"/>
</dbReference>
<dbReference type="Proteomes" id="UP001596227">
    <property type="component" value="Unassembled WGS sequence"/>
</dbReference>
<proteinExistence type="inferred from homology"/>
<dbReference type="InterPro" id="IPR051159">
    <property type="entry name" value="Hexapeptide_acetyltransf"/>
</dbReference>
<dbReference type="InterPro" id="IPR001451">
    <property type="entry name" value="Hexapep"/>
</dbReference>
<keyword evidence="5" id="KW-1185">Reference proteome</keyword>
<accession>A0ABW1UL40</accession>
<dbReference type="InterPro" id="IPR018357">
    <property type="entry name" value="Hexapep_transf_CS"/>
</dbReference>
<keyword evidence="3" id="KW-0677">Repeat</keyword>
<name>A0ABW1UL40_9LACO</name>
<evidence type="ECO:0000256" key="1">
    <source>
        <dbReference type="ARBA" id="ARBA00007274"/>
    </source>
</evidence>
<keyword evidence="2 4" id="KW-0808">Transferase</keyword>
<dbReference type="CDD" id="cd03357">
    <property type="entry name" value="LbH_MAT_GAT"/>
    <property type="match status" value="1"/>
</dbReference>
<dbReference type="PROSITE" id="PS00101">
    <property type="entry name" value="HEXAPEP_TRANSFERASES"/>
    <property type="match status" value="1"/>
</dbReference>
<dbReference type="Gene3D" id="2.160.10.10">
    <property type="entry name" value="Hexapeptide repeat proteins"/>
    <property type="match status" value="1"/>
</dbReference>
<dbReference type="Pfam" id="PF00132">
    <property type="entry name" value="Hexapep"/>
    <property type="match status" value="1"/>
</dbReference>
<reference evidence="5" key="1">
    <citation type="journal article" date="2019" name="Int. J. Syst. Evol. Microbiol.">
        <title>The Global Catalogue of Microorganisms (GCM) 10K type strain sequencing project: providing services to taxonomists for standard genome sequencing and annotation.</title>
        <authorList>
            <consortium name="The Broad Institute Genomics Platform"/>
            <consortium name="The Broad Institute Genome Sequencing Center for Infectious Disease"/>
            <person name="Wu L."/>
            <person name="Ma J."/>
        </authorList>
    </citation>
    <scope>NUCLEOTIDE SEQUENCE [LARGE SCALE GENOMIC DNA]</scope>
    <source>
        <strain evidence="5">CCM 8934</strain>
    </source>
</reference>
<dbReference type="PANTHER" id="PTHR23416:SF23">
    <property type="entry name" value="ACETYLTRANSFERASE C18B11.09C-RELATED"/>
    <property type="match status" value="1"/>
</dbReference>
<gene>
    <name evidence="4" type="ORF">ACFQH1_11560</name>
</gene>
<organism evidence="4 5">
    <name type="scientific">Lactiplantibacillus daoliensis</name>
    <dbReference type="NCBI Taxonomy" id="2559916"/>
    <lineage>
        <taxon>Bacteria</taxon>
        <taxon>Bacillati</taxon>
        <taxon>Bacillota</taxon>
        <taxon>Bacilli</taxon>
        <taxon>Lactobacillales</taxon>
        <taxon>Lactobacillaceae</taxon>
        <taxon>Lactiplantibacillus</taxon>
    </lineage>
</organism>
<evidence type="ECO:0000256" key="2">
    <source>
        <dbReference type="ARBA" id="ARBA00022679"/>
    </source>
</evidence>